<dbReference type="Gene3D" id="3.20.20.140">
    <property type="entry name" value="Metal-dependent hydrolases"/>
    <property type="match status" value="1"/>
</dbReference>
<sequence length="486" mass="52738">MTSAAYDIVLEGGDVIDGTGAPRKRADVGIRDEAIAAVGDLIGAEAGKRIDVSNRIVAPGFIDVHTHDDRMLLSQPDFDAKVSQGVTTVVVGNCGISLAPLVLDVAPPPPLDLIGDPDWYKFRTFDSFLSAVEQAPASVNAAFLVGHSTLRVGTMDRLDRGATGQEIKQMRGLLEEALDSGAVGFSTGLFYAPSHKAPTEEVIELSRSLKAFGARYVTHMRNESDDIMDSLDETFTIGREAGCPVIVSHHKVQGKENFGRSCETLACFEKHMHHQDIGLDIYPYCASSTVLKPDSIALSERVKITWSNARPDLAGRDLADIAKELGCDIYEAAEQLQPAGAIYFSMSEEDVQRILKFEHAMIGSDGLPHDEFPHPRLWGTFPRVLGHYCRDLELFPLEEAVRRMTGLSAQKFGLKDRGTVAEGNFADLCVFDEKTVIDRADFDRPTAPAAGIESVFVNGRMVWGSGAHTGARPGRALRRGTGLQAA</sequence>
<dbReference type="Gene3D" id="3.30.1490.130">
    <property type="entry name" value="D-aminoacylase. Domain 3"/>
    <property type="match status" value="1"/>
</dbReference>
<dbReference type="Gene3D" id="2.30.40.10">
    <property type="entry name" value="Urease, subunit C, domain 1"/>
    <property type="match status" value="1"/>
</dbReference>
<dbReference type="GO" id="GO:0016812">
    <property type="term" value="F:hydrolase activity, acting on carbon-nitrogen (but not peptide) bonds, in cyclic amides"/>
    <property type="evidence" value="ECO:0007669"/>
    <property type="project" value="TreeGrafter"/>
</dbReference>
<name>A0A9J7ATX3_9PROT</name>
<gene>
    <name evidence="2" type="ORF">NUH88_20545</name>
</gene>
<dbReference type="PANTHER" id="PTHR11647:SF1">
    <property type="entry name" value="COLLAPSIN RESPONSE MEDIATOR PROTEIN"/>
    <property type="match status" value="1"/>
</dbReference>
<dbReference type="SUPFAM" id="SSF51338">
    <property type="entry name" value="Composite domain of metallo-dependent hydrolases"/>
    <property type="match status" value="1"/>
</dbReference>
<dbReference type="GO" id="GO:0005829">
    <property type="term" value="C:cytosol"/>
    <property type="evidence" value="ECO:0007669"/>
    <property type="project" value="TreeGrafter"/>
</dbReference>
<dbReference type="InterPro" id="IPR023100">
    <property type="entry name" value="D-aminoacylase_insert_dom_sf"/>
</dbReference>
<dbReference type="InterPro" id="IPR013108">
    <property type="entry name" value="Amidohydro_3"/>
</dbReference>
<evidence type="ECO:0000313" key="2">
    <source>
        <dbReference type="EMBL" id="UUX49772.1"/>
    </source>
</evidence>
<feature type="domain" description="Amidohydrolase 3" evidence="1">
    <location>
        <begin position="50"/>
        <end position="253"/>
    </location>
</feature>
<reference evidence="2" key="1">
    <citation type="submission" date="2022-08" db="EMBL/GenBank/DDBJ databases">
        <title>Nisaea acidiphila sp. nov., isolated from a marine algal debris and emended description of the genus Nisaea Urios et al. 2008.</title>
        <authorList>
            <person name="Kwon K."/>
        </authorList>
    </citation>
    <scope>NUCLEOTIDE SEQUENCE</scope>
    <source>
        <strain evidence="2">MEBiC11861</strain>
    </source>
</reference>
<dbReference type="RefSeq" id="WP_257768623.1">
    <property type="nucleotide sequence ID" value="NZ_CP102480.1"/>
</dbReference>
<protein>
    <submittedName>
        <fullName evidence="2">D-aminoacylase</fullName>
    </submittedName>
</protein>
<accession>A0A9J7ATX3</accession>
<dbReference type="SUPFAM" id="SSF51556">
    <property type="entry name" value="Metallo-dependent hydrolases"/>
    <property type="match status" value="1"/>
</dbReference>
<dbReference type="Pfam" id="PF07969">
    <property type="entry name" value="Amidohydro_3"/>
    <property type="match status" value="2"/>
</dbReference>
<dbReference type="GO" id="GO:0016811">
    <property type="term" value="F:hydrolase activity, acting on carbon-nitrogen (but not peptide) bonds, in linear amides"/>
    <property type="evidence" value="ECO:0007669"/>
    <property type="project" value="InterPro"/>
</dbReference>
<keyword evidence="3" id="KW-1185">Reference proteome</keyword>
<proteinExistence type="predicted"/>
<dbReference type="Proteomes" id="UP001060336">
    <property type="component" value="Chromosome"/>
</dbReference>
<dbReference type="InterPro" id="IPR032466">
    <property type="entry name" value="Metal_Hydrolase"/>
</dbReference>
<organism evidence="2 3">
    <name type="scientific">Nisaea acidiphila</name>
    <dbReference type="NCBI Taxonomy" id="1862145"/>
    <lineage>
        <taxon>Bacteria</taxon>
        <taxon>Pseudomonadati</taxon>
        <taxon>Pseudomonadota</taxon>
        <taxon>Alphaproteobacteria</taxon>
        <taxon>Rhodospirillales</taxon>
        <taxon>Thalassobaculaceae</taxon>
        <taxon>Nisaea</taxon>
    </lineage>
</organism>
<evidence type="ECO:0000313" key="3">
    <source>
        <dbReference type="Proteomes" id="UP001060336"/>
    </source>
</evidence>
<feature type="domain" description="Amidohydrolase 3" evidence="1">
    <location>
        <begin position="361"/>
        <end position="462"/>
    </location>
</feature>
<dbReference type="AlphaFoldDB" id="A0A9J7ATX3"/>
<dbReference type="EMBL" id="CP102480">
    <property type="protein sequence ID" value="UUX49772.1"/>
    <property type="molecule type" value="Genomic_DNA"/>
</dbReference>
<dbReference type="InterPro" id="IPR011059">
    <property type="entry name" value="Metal-dep_hydrolase_composite"/>
</dbReference>
<dbReference type="PANTHER" id="PTHR11647">
    <property type="entry name" value="HYDRANTOINASE/DIHYDROPYRIMIDINASE FAMILY MEMBER"/>
    <property type="match status" value="1"/>
</dbReference>
<dbReference type="InterPro" id="IPR050378">
    <property type="entry name" value="Metallo-dep_Hydrolases_sf"/>
</dbReference>
<dbReference type="CDD" id="cd01297">
    <property type="entry name" value="D-aminoacylase"/>
    <property type="match status" value="1"/>
</dbReference>
<dbReference type="KEGG" id="naci:NUH88_20545"/>
<evidence type="ECO:0000259" key="1">
    <source>
        <dbReference type="Pfam" id="PF07969"/>
    </source>
</evidence>